<protein>
    <recommendedName>
        <fullName evidence="3 10">Replication factor C subunit 1</fullName>
    </recommendedName>
</protein>
<evidence type="ECO:0000256" key="4">
    <source>
        <dbReference type="ARBA" id="ARBA00022553"/>
    </source>
</evidence>
<dbReference type="Pfam" id="PF00533">
    <property type="entry name" value="BRCT"/>
    <property type="match status" value="1"/>
</dbReference>
<name>A0A0W4ZJG7_PNEC8</name>
<dbReference type="SMART" id="SM00382">
    <property type="entry name" value="AAA"/>
    <property type="match status" value="1"/>
</dbReference>
<dbReference type="Pfam" id="PF08519">
    <property type="entry name" value="RFC1"/>
    <property type="match status" value="1"/>
</dbReference>
<dbReference type="Pfam" id="PF25361">
    <property type="entry name" value="AAA_lid_RFC1"/>
    <property type="match status" value="1"/>
</dbReference>
<dbReference type="EMBL" id="LFVZ01000007">
    <property type="protein sequence ID" value="KTW28511.1"/>
    <property type="molecule type" value="Genomic_DNA"/>
</dbReference>
<dbReference type="GO" id="GO:0003677">
    <property type="term" value="F:DNA binding"/>
    <property type="evidence" value="ECO:0007669"/>
    <property type="project" value="UniProtKB-KW"/>
</dbReference>
<comment type="similarity">
    <text evidence="2 10">Belongs to the activator 1 large subunit family.</text>
</comment>
<dbReference type="Gene3D" id="1.10.8.60">
    <property type="match status" value="1"/>
</dbReference>
<evidence type="ECO:0000256" key="1">
    <source>
        <dbReference type="ARBA" id="ARBA00004123"/>
    </source>
</evidence>
<dbReference type="GO" id="GO:0005634">
    <property type="term" value="C:nucleus"/>
    <property type="evidence" value="ECO:0007669"/>
    <property type="project" value="UniProtKB-SubCell"/>
</dbReference>
<keyword evidence="5 10" id="KW-0235">DNA replication</keyword>
<dbReference type="SUPFAM" id="SSF52113">
    <property type="entry name" value="BRCT domain"/>
    <property type="match status" value="1"/>
</dbReference>
<dbReference type="Proteomes" id="UP000054454">
    <property type="component" value="Unassembled WGS sequence"/>
</dbReference>
<keyword evidence="4" id="KW-0597">Phosphoprotein</keyword>
<evidence type="ECO:0000259" key="12">
    <source>
        <dbReference type="PROSITE" id="PS50172"/>
    </source>
</evidence>
<dbReference type="CDD" id="cd00009">
    <property type="entry name" value="AAA"/>
    <property type="match status" value="1"/>
</dbReference>
<dbReference type="FunFam" id="1.20.272.10:FF:000005">
    <property type="entry name" value="Replication factor C subunit 1"/>
    <property type="match status" value="1"/>
</dbReference>
<evidence type="ECO:0000313" key="14">
    <source>
        <dbReference type="Proteomes" id="UP000054454"/>
    </source>
</evidence>
<dbReference type="VEuPathDB" id="FungiDB:T552_01770"/>
<keyword evidence="9 10" id="KW-0539">Nucleus</keyword>
<dbReference type="GO" id="GO:0006298">
    <property type="term" value="P:mismatch repair"/>
    <property type="evidence" value="ECO:0007669"/>
    <property type="project" value="EnsemblFungi"/>
</dbReference>
<feature type="compositionally biased region" description="Basic and acidic residues" evidence="11">
    <location>
        <begin position="822"/>
        <end position="848"/>
    </location>
</feature>
<comment type="subcellular location">
    <subcellularLocation>
        <location evidence="1 10">Nucleus</location>
    </subcellularLocation>
</comment>
<dbReference type="CDD" id="cd18140">
    <property type="entry name" value="HLD_clamp_RFC"/>
    <property type="match status" value="1"/>
</dbReference>
<dbReference type="SUPFAM" id="SSF52540">
    <property type="entry name" value="P-loop containing nucleoside triphosphate hydrolases"/>
    <property type="match status" value="1"/>
</dbReference>
<dbReference type="GO" id="GO:0003682">
    <property type="term" value="F:chromatin binding"/>
    <property type="evidence" value="ECO:0007669"/>
    <property type="project" value="EnsemblFungi"/>
</dbReference>
<comment type="caution">
    <text evidence="13">The sequence shown here is derived from an EMBL/GenBank/DDBJ whole genome shotgun (WGS) entry which is preliminary data.</text>
</comment>
<dbReference type="InterPro" id="IPR003593">
    <property type="entry name" value="AAA+_ATPase"/>
</dbReference>
<evidence type="ECO:0000256" key="11">
    <source>
        <dbReference type="SAM" id="MobiDB-lite"/>
    </source>
</evidence>
<dbReference type="PANTHER" id="PTHR23389:SF6">
    <property type="entry name" value="REPLICATION FACTOR C SUBUNIT 1"/>
    <property type="match status" value="1"/>
</dbReference>
<dbReference type="Pfam" id="PF00004">
    <property type="entry name" value="AAA"/>
    <property type="match status" value="1"/>
</dbReference>
<evidence type="ECO:0000256" key="5">
    <source>
        <dbReference type="ARBA" id="ARBA00022705"/>
    </source>
</evidence>
<dbReference type="GO" id="GO:0006272">
    <property type="term" value="P:leading strand elongation"/>
    <property type="evidence" value="ECO:0007669"/>
    <property type="project" value="EnsemblFungi"/>
</dbReference>
<dbReference type="InterPro" id="IPR001357">
    <property type="entry name" value="BRCT_dom"/>
</dbReference>
<proteinExistence type="inferred from homology"/>
<dbReference type="FunFam" id="3.40.50.10190:FF:000001">
    <property type="entry name" value="Replication factor C subunit 1"/>
    <property type="match status" value="1"/>
</dbReference>
<dbReference type="GO" id="GO:0070914">
    <property type="term" value="P:UV-damage excision repair"/>
    <property type="evidence" value="ECO:0007669"/>
    <property type="project" value="EnsemblFungi"/>
</dbReference>
<dbReference type="PROSITE" id="PS50172">
    <property type="entry name" value="BRCT"/>
    <property type="match status" value="1"/>
</dbReference>
<evidence type="ECO:0000256" key="9">
    <source>
        <dbReference type="ARBA" id="ARBA00023242"/>
    </source>
</evidence>
<dbReference type="InterPro" id="IPR008921">
    <property type="entry name" value="DNA_pol3_clamp-load_cplx_C"/>
</dbReference>
<keyword evidence="7 10" id="KW-0067">ATP-binding</keyword>
<evidence type="ECO:0000256" key="10">
    <source>
        <dbReference type="PIRNR" id="PIRNR036578"/>
    </source>
</evidence>
<evidence type="ECO:0000313" key="13">
    <source>
        <dbReference type="EMBL" id="KTW28511.1"/>
    </source>
</evidence>
<evidence type="ECO:0000256" key="8">
    <source>
        <dbReference type="ARBA" id="ARBA00023125"/>
    </source>
</evidence>
<feature type="domain" description="BRCT" evidence="12">
    <location>
        <begin position="184"/>
        <end position="263"/>
    </location>
</feature>
<dbReference type="Gene3D" id="1.20.272.10">
    <property type="match status" value="1"/>
</dbReference>
<dbReference type="SUPFAM" id="SSF48019">
    <property type="entry name" value="post-AAA+ oligomerization domain-like"/>
    <property type="match status" value="1"/>
</dbReference>
<dbReference type="GO" id="GO:1902983">
    <property type="term" value="P:DNA strand elongation involved in mitotic DNA replication"/>
    <property type="evidence" value="ECO:0007669"/>
    <property type="project" value="EnsemblFungi"/>
</dbReference>
<gene>
    <name evidence="13" type="ORF">T552_01770</name>
</gene>
<dbReference type="PANTHER" id="PTHR23389">
    <property type="entry name" value="CHROMOSOME TRANSMISSION FIDELITY FACTOR 18"/>
    <property type="match status" value="1"/>
</dbReference>
<dbReference type="FunFam" id="3.40.50.300:FF:000395">
    <property type="entry name" value="Replication factor C subunit 1"/>
    <property type="match status" value="1"/>
</dbReference>
<keyword evidence="6 10" id="KW-0547">Nucleotide-binding</keyword>
<dbReference type="InterPro" id="IPR047854">
    <property type="entry name" value="RFC_lid"/>
</dbReference>
<dbReference type="InterPro" id="IPR036420">
    <property type="entry name" value="BRCT_dom_sf"/>
</dbReference>
<dbReference type="InterPro" id="IPR027417">
    <property type="entry name" value="P-loop_NTPase"/>
</dbReference>
<evidence type="ECO:0000256" key="7">
    <source>
        <dbReference type="ARBA" id="ARBA00022840"/>
    </source>
</evidence>
<dbReference type="SMART" id="SM00292">
    <property type="entry name" value="BRCT"/>
    <property type="match status" value="1"/>
</dbReference>
<dbReference type="FunFam" id="1.10.8.60:FF:000021">
    <property type="entry name" value="Replication factor C subunit 1"/>
    <property type="match status" value="1"/>
</dbReference>
<keyword evidence="14" id="KW-1185">Reference proteome</keyword>
<dbReference type="GO" id="GO:0005524">
    <property type="term" value="F:ATP binding"/>
    <property type="evidence" value="ECO:0007669"/>
    <property type="project" value="UniProtKB-UniRule"/>
</dbReference>
<feature type="region of interest" description="Disordered" evidence="11">
    <location>
        <begin position="820"/>
        <end position="863"/>
    </location>
</feature>
<dbReference type="RefSeq" id="XP_018226054.1">
    <property type="nucleotide sequence ID" value="XM_018370337.1"/>
</dbReference>
<dbReference type="GO" id="GO:0016887">
    <property type="term" value="F:ATP hydrolysis activity"/>
    <property type="evidence" value="ECO:0007669"/>
    <property type="project" value="InterPro"/>
</dbReference>
<dbReference type="InterPro" id="IPR003959">
    <property type="entry name" value="ATPase_AAA_core"/>
</dbReference>
<reference evidence="14" key="1">
    <citation type="journal article" date="2016" name="Nat. Commun.">
        <title>Genome analysis of three Pneumocystis species reveals adaptation mechanisms to life exclusively in mammalian hosts.</title>
        <authorList>
            <person name="Ma L."/>
            <person name="Chen Z."/>
            <person name="Huang D.W."/>
            <person name="Kutty G."/>
            <person name="Ishihara M."/>
            <person name="Wang H."/>
            <person name="Abouelleil A."/>
            <person name="Bishop L."/>
            <person name="Davey E."/>
            <person name="Deng R."/>
            <person name="Deng X."/>
            <person name="Fan L."/>
            <person name="Fantoni G."/>
            <person name="Fitzgerald M."/>
            <person name="Gogineni E."/>
            <person name="Goldberg J.M."/>
            <person name="Handley G."/>
            <person name="Hu X."/>
            <person name="Huber C."/>
            <person name="Jiao X."/>
            <person name="Jones K."/>
            <person name="Levin J.Z."/>
            <person name="Liu Y."/>
            <person name="Macdonald P."/>
            <person name="Melnikov A."/>
            <person name="Raley C."/>
            <person name="Sassi M."/>
            <person name="Sherman B.T."/>
            <person name="Song X."/>
            <person name="Sykes S."/>
            <person name="Tran B."/>
            <person name="Walsh L."/>
            <person name="Xia Y."/>
            <person name="Yang J."/>
            <person name="Young S."/>
            <person name="Zeng Q."/>
            <person name="Zheng X."/>
            <person name="Stephens R."/>
            <person name="Nusbaum C."/>
            <person name="Birren B.W."/>
            <person name="Azadi P."/>
            <person name="Lempicki R.A."/>
            <person name="Cuomo C.A."/>
            <person name="Kovacs J.A."/>
        </authorList>
    </citation>
    <scope>NUCLEOTIDE SEQUENCE [LARGE SCALE GENOMIC DNA]</scope>
    <source>
        <strain evidence="14">B80</strain>
    </source>
</reference>
<dbReference type="OrthoDB" id="446168at2759"/>
<organism evidence="13 14">
    <name type="scientific">Pneumocystis carinii (strain B80)</name>
    <name type="common">Rat pneumocystis pneumonia agent</name>
    <name type="synonym">Pneumocystis carinii f. sp. carinii</name>
    <dbReference type="NCBI Taxonomy" id="1408658"/>
    <lineage>
        <taxon>Eukaryota</taxon>
        <taxon>Fungi</taxon>
        <taxon>Dikarya</taxon>
        <taxon>Ascomycota</taxon>
        <taxon>Taphrinomycotina</taxon>
        <taxon>Pneumocystomycetes</taxon>
        <taxon>Pneumocystaceae</taxon>
        <taxon>Pneumocystis</taxon>
    </lineage>
</organism>
<accession>A0A0W4ZJG7</accession>
<sequence length="863" mass="97566">MNVSQFFKDKNKISRSSPSFKKVVSEDGIEESYMDDEEFSFSQSDLLEFEELDKICKDEMNKDSPVKMKDSVGFKGGSNDTSLPVVEDAFSNIKNKESVVISKKKNNIKANITPKKKSGYTDLITNKQEENVDDAKNIAQKVLNECPLISLSDLENVESKRHEFNDYTTRAPLATNASREIPVGNVNCLFGLTFVFTGVLKTIDREEGCNLVKRYGGKVTTAPSSKTSFVVLGIDAGPKKIEAIKKNKLKTIDEDGLFYLIKNMPPLGGDTKAAQIAEKKRIEQNLEVEKMAKLLAPETREIQKAQSYQLWTTKYAPRSLKEICGNKGLVEKLQRWLRDWDQNRIANFKKPGSDGMGFYRAVLISGPPGIGKTTSAHLVAKLEGYDVLEFNASDTRNKKLLQDSLIRIYNNTSLNGFFTHEETTGKRNKLVLIMDEVDGVSAGDYGGIGELNSFIKKTLVPIICICNDRASRKLLPLDRTVFDLRFRRPDVNSLRSRIMSIAFREDLKLEPQAIDQLAEITNGDIRQIINILSSWKISQTFMSMDDGKNAAKAAEKHIVMNPWDVVGKFLSGGIFRHTSKFTLNDKIELYFNDHELSHLMLQENYLKTRPDLLSSTTNLKQKNHEHLKLIEKASESISYGDIVDSMIHGPQQHWSLMPMHAVFSCVIPSFYVSGFSTSQYSFTSFLGNLSKANKLMRYLQSIQAHMSLKTSGNCTEIRKFYISLLFDLLLRRLEIKGQDIIPDIIKLMDEYFLSKEHSEYILELGIGPNNANLLKIPSQTKASFTKQYNKTNHPIPFCDTFDSVKSGVVYNKPDLEDALETNSHEPQEHISDNEDDLEKDKLVIESGKKGKRSSKVTSKKKKK</sequence>
<dbReference type="PIRSF" id="PIRSF036578">
    <property type="entry name" value="RFC1"/>
    <property type="match status" value="1"/>
</dbReference>
<dbReference type="InterPro" id="IPR012178">
    <property type="entry name" value="RFC1"/>
</dbReference>
<evidence type="ECO:0000256" key="2">
    <source>
        <dbReference type="ARBA" id="ARBA00006116"/>
    </source>
</evidence>
<dbReference type="GO" id="GO:0005663">
    <property type="term" value="C:DNA replication factor C complex"/>
    <property type="evidence" value="ECO:0007669"/>
    <property type="project" value="EnsemblFungi"/>
</dbReference>
<feature type="compositionally biased region" description="Basic residues" evidence="11">
    <location>
        <begin position="849"/>
        <end position="863"/>
    </location>
</feature>
<evidence type="ECO:0000256" key="6">
    <source>
        <dbReference type="ARBA" id="ARBA00022741"/>
    </source>
</evidence>
<dbReference type="InterPro" id="IPR013725">
    <property type="entry name" value="DNA_replication_fac_RFC1_C"/>
</dbReference>
<dbReference type="GeneID" id="28936540"/>
<dbReference type="Gene3D" id="3.40.50.10190">
    <property type="entry name" value="BRCT domain"/>
    <property type="match status" value="1"/>
</dbReference>
<dbReference type="Gene3D" id="3.40.50.300">
    <property type="entry name" value="P-loop containing nucleotide triphosphate hydrolases"/>
    <property type="match status" value="1"/>
</dbReference>
<keyword evidence="8" id="KW-0238">DNA-binding</keyword>
<dbReference type="AlphaFoldDB" id="A0A0W4ZJG7"/>
<evidence type="ECO:0000256" key="3">
    <source>
        <dbReference type="ARBA" id="ARBA00020401"/>
    </source>
</evidence>
<dbReference type="GO" id="GO:0003689">
    <property type="term" value="F:DNA clamp loader activity"/>
    <property type="evidence" value="ECO:0007669"/>
    <property type="project" value="UniProtKB-UniRule"/>
</dbReference>